<evidence type="ECO:0000256" key="6">
    <source>
        <dbReference type="SAM" id="MobiDB-lite"/>
    </source>
</evidence>
<dbReference type="InterPro" id="IPR052102">
    <property type="entry name" value="Enkurin_domain-protein"/>
</dbReference>
<accession>A0A8J7TBS3</accession>
<evidence type="ECO:0000256" key="5">
    <source>
        <dbReference type="ARBA" id="ARBA00023273"/>
    </source>
</evidence>
<feature type="non-terminal residue" evidence="8">
    <location>
        <position position="1"/>
    </location>
</feature>
<feature type="compositionally biased region" description="Basic and acidic residues" evidence="6">
    <location>
        <begin position="340"/>
        <end position="349"/>
    </location>
</feature>
<protein>
    <submittedName>
        <fullName evidence="8">ENKD1 protein</fullName>
    </submittedName>
</protein>
<reference evidence="8" key="1">
    <citation type="journal article" date="2021" name="Cell">
        <title>Tracing the genetic footprints of vertebrate landing in non-teleost ray-finned fishes.</title>
        <authorList>
            <person name="Bi X."/>
            <person name="Wang K."/>
            <person name="Yang L."/>
            <person name="Pan H."/>
            <person name="Jiang H."/>
            <person name="Wei Q."/>
            <person name="Fang M."/>
            <person name="Yu H."/>
            <person name="Zhu C."/>
            <person name="Cai Y."/>
            <person name="He Y."/>
            <person name="Gan X."/>
            <person name="Zeng H."/>
            <person name="Yu D."/>
            <person name="Zhu Y."/>
            <person name="Jiang H."/>
            <person name="Qiu Q."/>
            <person name="Yang H."/>
            <person name="Zhang Y.E."/>
            <person name="Wang W."/>
            <person name="Zhu M."/>
            <person name="He S."/>
            <person name="Zhang G."/>
        </authorList>
    </citation>
    <scope>NUCLEOTIDE SEQUENCE</scope>
    <source>
        <strain evidence="8">Allg_001</strain>
    </source>
</reference>
<feature type="region of interest" description="Disordered" evidence="6">
    <location>
        <begin position="340"/>
        <end position="368"/>
    </location>
</feature>
<keyword evidence="5" id="KW-0966">Cell projection</keyword>
<gene>
    <name evidence="8" type="primary">Enkd1</name>
    <name evidence="8" type="ORF">GTO95_0018073</name>
</gene>
<name>A0A8J7TBS3_ATRSP</name>
<organism evidence="8 9">
    <name type="scientific">Atractosteus spatula</name>
    <name type="common">Alligator gar</name>
    <name type="synonym">Lepisosteus spatula</name>
    <dbReference type="NCBI Taxonomy" id="7917"/>
    <lineage>
        <taxon>Eukaryota</taxon>
        <taxon>Metazoa</taxon>
        <taxon>Chordata</taxon>
        <taxon>Craniata</taxon>
        <taxon>Vertebrata</taxon>
        <taxon>Euteleostomi</taxon>
        <taxon>Actinopterygii</taxon>
        <taxon>Neopterygii</taxon>
        <taxon>Holostei</taxon>
        <taxon>Semionotiformes</taxon>
        <taxon>Lepisosteidae</taxon>
        <taxon>Atractosteus</taxon>
    </lineage>
</organism>
<evidence type="ECO:0000256" key="2">
    <source>
        <dbReference type="ARBA" id="ARBA00004245"/>
    </source>
</evidence>
<dbReference type="PROSITE" id="PS51665">
    <property type="entry name" value="ENKURIN"/>
    <property type="match status" value="1"/>
</dbReference>
<evidence type="ECO:0000256" key="3">
    <source>
        <dbReference type="ARBA" id="ARBA00022490"/>
    </source>
</evidence>
<dbReference type="Pfam" id="PF13864">
    <property type="entry name" value="Enkurin"/>
    <property type="match status" value="1"/>
</dbReference>
<feature type="region of interest" description="Disordered" evidence="6">
    <location>
        <begin position="215"/>
        <end position="254"/>
    </location>
</feature>
<evidence type="ECO:0000256" key="4">
    <source>
        <dbReference type="ARBA" id="ARBA00023212"/>
    </source>
</evidence>
<keyword evidence="4" id="KW-0206">Cytoskeleton</keyword>
<evidence type="ECO:0000313" key="8">
    <source>
        <dbReference type="EMBL" id="MBN3317448.1"/>
    </source>
</evidence>
<keyword evidence="3" id="KW-0963">Cytoplasm</keyword>
<dbReference type="EMBL" id="JAAWVO010035689">
    <property type="protein sequence ID" value="MBN3317448.1"/>
    <property type="molecule type" value="Genomic_DNA"/>
</dbReference>
<feature type="region of interest" description="Disordered" evidence="6">
    <location>
        <begin position="130"/>
        <end position="150"/>
    </location>
</feature>
<dbReference type="InterPro" id="IPR027012">
    <property type="entry name" value="Enkurin_dom"/>
</dbReference>
<feature type="domain" description="Enkurin" evidence="7">
    <location>
        <begin position="333"/>
        <end position="425"/>
    </location>
</feature>
<dbReference type="PANTHER" id="PTHR21490">
    <property type="entry name" value="ENKURIN-RELATED"/>
    <property type="match status" value="1"/>
</dbReference>
<dbReference type="AlphaFoldDB" id="A0A8J7TBS3"/>
<dbReference type="GO" id="GO:0005881">
    <property type="term" value="C:cytoplasmic microtubule"/>
    <property type="evidence" value="ECO:0007669"/>
    <property type="project" value="TreeGrafter"/>
</dbReference>
<comment type="caution">
    <text evidence="8">The sequence shown here is derived from an EMBL/GenBank/DDBJ whole genome shotgun (WGS) entry which is preliminary data.</text>
</comment>
<evidence type="ECO:0000256" key="1">
    <source>
        <dbReference type="ARBA" id="ARBA00004138"/>
    </source>
</evidence>
<dbReference type="Proteomes" id="UP000736164">
    <property type="component" value="Unassembled WGS sequence"/>
</dbReference>
<dbReference type="PANTHER" id="PTHR21490:SF2">
    <property type="entry name" value="ENKURIN DOMAIN-CONTAINING PROTEIN 1"/>
    <property type="match status" value="1"/>
</dbReference>
<evidence type="ECO:0000313" key="9">
    <source>
        <dbReference type="Proteomes" id="UP000736164"/>
    </source>
</evidence>
<evidence type="ECO:0000259" key="7">
    <source>
        <dbReference type="PROSITE" id="PS51665"/>
    </source>
</evidence>
<feature type="compositionally biased region" description="Basic and acidic residues" evidence="6">
    <location>
        <begin position="141"/>
        <end position="150"/>
    </location>
</feature>
<comment type="subcellular location">
    <subcellularLocation>
        <location evidence="1">Cell projection</location>
        <location evidence="1">Cilium</location>
    </subcellularLocation>
    <subcellularLocation>
        <location evidence="2">Cytoplasm</location>
        <location evidence="2">Cytoskeleton</location>
    </subcellularLocation>
</comment>
<feature type="non-terminal residue" evidence="8">
    <location>
        <position position="428"/>
    </location>
</feature>
<sequence>MAEPVEAWPCVPEDMCVSDCQCVGSLHCTGQQPGGTMCEGPSRISGPIPPDPTLFPEFYRRPASARGRLEGNDLKLTFLSGPLAPDPSLHPGCYSARPPPPPRVRPNATHILERGQRGVVGNLLQLEGVSLHSDPPKHKKEPRDHGKENVRRLREIQRRCREREAEKEGARPVPVKALWRSPKYEAVPSKVMTQLQETTPPKKSECQNFLKAHSRCGSAGAPRRSPSPGPPTLDAGAEVREGEAGPGEQRGGPLLPIQIETKNVNQFPAPSMGTVDFVRHNARAATQASLRRSRSLQALNQTLEQQRKEREEYDSHQRGHVPQYFSLLFSLQERKEKWRREAEERRRNAPDPSVPLGHTQLPEKERQETLDSLKQTQRSLVKELLSLPVRADTLSVQTRRTELDRKLSEVEEAIKIFSRPKVYIRVDS</sequence>
<keyword evidence="9" id="KW-1185">Reference proteome</keyword>
<dbReference type="GO" id="GO:0005929">
    <property type="term" value="C:cilium"/>
    <property type="evidence" value="ECO:0007669"/>
    <property type="project" value="UniProtKB-SubCell"/>
</dbReference>
<proteinExistence type="predicted"/>